<evidence type="ECO:0000256" key="5">
    <source>
        <dbReference type="ARBA" id="ARBA00023098"/>
    </source>
</evidence>
<dbReference type="InterPro" id="IPR025483">
    <property type="entry name" value="Lipase_euk"/>
</dbReference>
<name>A0A6P8W675_DROAB</name>
<feature type="active site" description="Nucleophile" evidence="8">
    <location>
        <position position="166"/>
    </location>
</feature>
<evidence type="ECO:0000256" key="3">
    <source>
        <dbReference type="ARBA" id="ARBA00022801"/>
    </source>
</evidence>
<protein>
    <recommendedName>
        <fullName evidence="7">Lipase</fullName>
    </recommendedName>
</protein>
<keyword evidence="4 7" id="KW-0442">Lipid degradation</keyword>
<dbReference type="Pfam" id="PF00561">
    <property type="entry name" value="Abhydrolase_1"/>
    <property type="match status" value="1"/>
</dbReference>
<dbReference type="GeneID" id="117564340"/>
<feature type="signal peptide" evidence="9">
    <location>
        <begin position="1"/>
        <end position="20"/>
    </location>
</feature>
<evidence type="ECO:0000256" key="8">
    <source>
        <dbReference type="PIRSR" id="PIRSR000862-1"/>
    </source>
</evidence>
<accession>A0A6P8W675</accession>
<evidence type="ECO:0000313" key="11">
    <source>
        <dbReference type="Proteomes" id="UP000515160"/>
    </source>
</evidence>
<evidence type="ECO:0000256" key="2">
    <source>
        <dbReference type="ARBA" id="ARBA00022729"/>
    </source>
</evidence>
<dbReference type="RefSeq" id="XP_034098939.1">
    <property type="nucleotide sequence ID" value="XM_034243048.2"/>
</dbReference>
<feature type="active site" description="Charge relay system" evidence="8">
    <location>
        <position position="339"/>
    </location>
</feature>
<evidence type="ECO:0000256" key="6">
    <source>
        <dbReference type="ARBA" id="ARBA00023180"/>
    </source>
</evidence>
<dbReference type="Proteomes" id="UP000515160">
    <property type="component" value="Chromosome 2L"/>
</dbReference>
<evidence type="ECO:0000256" key="4">
    <source>
        <dbReference type="ARBA" id="ARBA00022963"/>
    </source>
</evidence>
<keyword evidence="5" id="KW-0443">Lipid metabolism</keyword>
<feature type="active site" description="Charge relay system" evidence="8">
    <location>
        <position position="370"/>
    </location>
</feature>
<evidence type="ECO:0000256" key="9">
    <source>
        <dbReference type="SAM" id="SignalP"/>
    </source>
</evidence>
<evidence type="ECO:0000256" key="1">
    <source>
        <dbReference type="ARBA" id="ARBA00010701"/>
    </source>
</evidence>
<dbReference type="InterPro" id="IPR029058">
    <property type="entry name" value="AB_hydrolase_fold"/>
</dbReference>
<gene>
    <name evidence="12 13" type="primary">LOC117564340</name>
</gene>
<dbReference type="OrthoDB" id="9974421at2759"/>
<dbReference type="PANTHER" id="PTHR11005">
    <property type="entry name" value="LYSOSOMAL ACID LIPASE-RELATED"/>
    <property type="match status" value="1"/>
</dbReference>
<dbReference type="SUPFAM" id="SSF53474">
    <property type="entry name" value="alpha/beta-Hydrolases"/>
    <property type="match status" value="1"/>
</dbReference>
<dbReference type="AlphaFoldDB" id="A0A6P8W675"/>
<evidence type="ECO:0000313" key="13">
    <source>
        <dbReference type="RefSeq" id="XP_051858504.1"/>
    </source>
</evidence>
<dbReference type="GO" id="GO:0016042">
    <property type="term" value="P:lipid catabolic process"/>
    <property type="evidence" value="ECO:0007669"/>
    <property type="project" value="UniProtKB-KW"/>
</dbReference>
<keyword evidence="6" id="KW-0325">Glycoprotein</keyword>
<dbReference type="FunFam" id="3.40.50.1820:FF:000057">
    <property type="entry name" value="Lipase"/>
    <property type="match status" value="1"/>
</dbReference>
<feature type="domain" description="AB hydrolase-1" evidence="10">
    <location>
        <begin position="73"/>
        <end position="374"/>
    </location>
</feature>
<keyword evidence="11" id="KW-1185">Reference proteome</keyword>
<comment type="similarity">
    <text evidence="1 7">Belongs to the AB hydrolase superfamily. Lipase family.</text>
</comment>
<feature type="chain" id="PRO_5044654584" description="Lipase" evidence="9">
    <location>
        <begin position="21"/>
        <end position="399"/>
    </location>
</feature>
<evidence type="ECO:0000259" key="10">
    <source>
        <dbReference type="Pfam" id="PF00561"/>
    </source>
</evidence>
<sequence length="399" mass="46286">MWGKYIALIWLSLQANFVFSDKLHYNSSVLEDAKLTTPELIEKYGYKVETHVIQTNDGYRLTIHRIPKHGARPVLLVHGLGDSSAAWVLTGPGCGLAYLLSDRGYDIWLMNIRGNRYSRKHIRYATSDRQFWDFSFHEHGVYDIPAVIDYILPISDHHQVHYIGHSQGTSAVFAMGADRPSYMKKIKLLQALAPVAYFENLRSPIIRLIKPYAEILIKLARIFGIYEFPPNRKAWSRMFYKLCTSTLRNTCKQVLMKVMGLDGPQFNDTLTPLIFSHFFYSASLKALEHYQQLLNSDGFYKFNYSKRSDNIKKYGTKYPPEYNVENINCKVALYYSRNDQLTSHKDVQNLRKKLPNVVHDELLAYPQFNHLDFLIAIDAKKLLYGSMFRVMEKVDKGEL</sequence>
<proteinExistence type="inferred from homology"/>
<evidence type="ECO:0000256" key="7">
    <source>
        <dbReference type="PIRNR" id="PIRNR000862"/>
    </source>
</evidence>
<dbReference type="Gene3D" id="3.40.50.1820">
    <property type="entry name" value="alpha/beta hydrolase"/>
    <property type="match status" value="1"/>
</dbReference>
<dbReference type="RefSeq" id="XP_051858504.1">
    <property type="nucleotide sequence ID" value="XM_052002544.1"/>
</dbReference>
<dbReference type="GO" id="GO:0016788">
    <property type="term" value="F:hydrolase activity, acting on ester bonds"/>
    <property type="evidence" value="ECO:0007669"/>
    <property type="project" value="InterPro"/>
</dbReference>
<reference evidence="12 13" key="1">
    <citation type="submission" date="2025-04" db="UniProtKB">
        <authorList>
            <consortium name="RefSeq"/>
        </authorList>
    </citation>
    <scope>IDENTIFICATION</scope>
    <source>
        <strain evidence="12 13">15112-1751.03</strain>
        <tissue evidence="12 13">Whole Adult</tissue>
    </source>
</reference>
<dbReference type="PIRSF" id="PIRSF000862">
    <property type="entry name" value="Steryl_ester_lip"/>
    <property type="match status" value="1"/>
</dbReference>
<keyword evidence="2 9" id="KW-0732">Signal</keyword>
<dbReference type="InterPro" id="IPR000073">
    <property type="entry name" value="AB_hydrolase_1"/>
</dbReference>
<organism evidence="11 12">
    <name type="scientific">Drosophila albomicans</name>
    <name type="common">Fruit fly</name>
    <dbReference type="NCBI Taxonomy" id="7291"/>
    <lineage>
        <taxon>Eukaryota</taxon>
        <taxon>Metazoa</taxon>
        <taxon>Ecdysozoa</taxon>
        <taxon>Arthropoda</taxon>
        <taxon>Hexapoda</taxon>
        <taxon>Insecta</taxon>
        <taxon>Pterygota</taxon>
        <taxon>Neoptera</taxon>
        <taxon>Endopterygota</taxon>
        <taxon>Diptera</taxon>
        <taxon>Brachycera</taxon>
        <taxon>Muscomorpha</taxon>
        <taxon>Ephydroidea</taxon>
        <taxon>Drosophilidae</taxon>
        <taxon>Drosophila</taxon>
    </lineage>
</organism>
<keyword evidence="3 7" id="KW-0378">Hydrolase</keyword>
<evidence type="ECO:0000313" key="12">
    <source>
        <dbReference type="RefSeq" id="XP_034098939.1"/>
    </source>
</evidence>